<dbReference type="EMBL" id="JARJCN010000062">
    <property type="protein sequence ID" value="KAJ7079053.1"/>
    <property type="molecule type" value="Genomic_DNA"/>
</dbReference>
<keyword evidence="3" id="KW-1185">Reference proteome</keyword>
<gene>
    <name evidence="2" type="ORF">B0H15DRAFT_954159</name>
</gene>
<reference evidence="2" key="1">
    <citation type="submission" date="2023-03" db="EMBL/GenBank/DDBJ databases">
        <title>Massive genome expansion in bonnet fungi (Mycena s.s.) driven by repeated elements and novel gene families across ecological guilds.</title>
        <authorList>
            <consortium name="Lawrence Berkeley National Laboratory"/>
            <person name="Harder C.B."/>
            <person name="Miyauchi S."/>
            <person name="Viragh M."/>
            <person name="Kuo A."/>
            <person name="Thoen E."/>
            <person name="Andreopoulos B."/>
            <person name="Lu D."/>
            <person name="Skrede I."/>
            <person name="Drula E."/>
            <person name="Henrissat B."/>
            <person name="Morin E."/>
            <person name="Kohler A."/>
            <person name="Barry K."/>
            <person name="LaButti K."/>
            <person name="Morin E."/>
            <person name="Salamov A."/>
            <person name="Lipzen A."/>
            <person name="Mereny Z."/>
            <person name="Hegedus B."/>
            <person name="Baldrian P."/>
            <person name="Stursova M."/>
            <person name="Weitz H."/>
            <person name="Taylor A."/>
            <person name="Grigoriev I.V."/>
            <person name="Nagy L.G."/>
            <person name="Martin F."/>
            <person name="Kauserud H."/>
        </authorList>
    </citation>
    <scope>NUCLEOTIDE SEQUENCE</scope>
    <source>
        <strain evidence="2">CBHHK173m</strain>
    </source>
</reference>
<feature type="region of interest" description="Disordered" evidence="1">
    <location>
        <begin position="1"/>
        <end position="70"/>
    </location>
</feature>
<organism evidence="2 3">
    <name type="scientific">Mycena belliarum</name>
    <dbReference type="NCBI Taxonomy" id="1033014"/>
    <lineage>
        <taxon>Eukaryota</taxon>
        <taxon>Fungi</taxon>
        <taxon>Dikarya</taxon>
        <taxon>Basidiomycota</taxon>
        <taxon>Agaricomycotina</taxon>
        <taxon>Agaricomycetes</taxon>
        <taxon>Agaricomycetidae</taxon>
        <taxon>Agaricales</taxon>
        <taxon>Marasmiineae</taxon>
        <taxon>Mycenaceae</taxon>
        <taxon>Mycena</taxon>
    </lineage>
</organism>
<feature type="compositionally biased region" description="Polar residues" evidence="1">
    <location>
        <begin position="35"/>
        <end position="50"/>
    </location>
</feature>
<accession>A0AAD6TVG5</accession>
<evidence type="ECO:0000313" key="2">
    <source>
        <dbReference type="EMBL" id="KAJ7079053.1"/>
    </source>
</evidence>
<protein>
    <submittedName>
        <fullName evidence="2">Uncharacterized protein</fullName>
    </submittedName>
</protein>
<comment type="caution">
    <text evidence="2">The sequence shown here is derived from an EMBL/GenBank/DDBJ whole genome shotgun (WGS) entry which is preliminary data.</text>
</comment>
<proteinExistence type="predicted"/>
<sequence length="421" mass="46723">MSDSPGTAAGPRGSADQSSGLEGLSSRAAGPLGSAATSDLRTYPLSSTAAGPSGSAVVAPSSDPRRYSTSRLPCDAGFDAHPGVIQGMRFELPLLQRYTGRDVEVDNVLYEIWSPNSTQIPFFPGRVRPGFALVPTAREQRRFDGHPGRFDHCEFPQYDVEDRDWAPFIRRASTIGPKESCRMGVHSLCVEWPKSSASPGGIKRSFFDSLSAWYGELGAQSEEALIEHQIQDEDWKRCPELPTQSNFEELRDCRVYEDAVDLLARMQRQMRERAAWIAMIRAMSTSVFDASDVVDQGLPVADEQYVGLFVNDAMSDKVAWLLSVGIPVFIAHRYARHEQPRSVERGTEVGARKSPLTNGFAYIAKREKFAVTEWEEDPGRMPDVLDGTHDRAFSSSLYLEARAKARADKPSCLRSPRENPW</sequence>
<dbReference type="Proteomes" id="UP001222325">
    <property type="component" value="Unassembled WGS sequence"/>
</dbReference>
<evidence type="ECO:0000313" key="3">
    <source>
        <dbReference type="Proteomes" id="UP001222325"/>
    </source>
</evidence>
<evidence type="ECO:0000256" key="1">
    <source>
        <dbReference type="SAM" id="MobiDB-lite"/>
    </source>
</evidence>
<dbReference type="AlphaFoldDB" id="A0AAD6TVG5"/>
<name>A0AAD6TVG5_9AGAR</name>